<gene>
    <name evidence="3" type="ORF">ARB_03707</name>
</gene>
<evidence type="ECO:0000256" key="2">
    <source>
        <dbReference type="SAM" id="SignalP"/>
    </source>
</evidence>
<dbReference type="RefSeq" id="XP_003010051.1">
    <property type="nucleotide sequence ID" value="XM_003010005.1"/>
</dbReference>
<dbReference type="HOGENOM" id="CLU_1767610_0_0_1"/>
<dbReference type="AlphaFoldDB" id="D4B5G7"/>
<evidence type="ECO:0000256" key="1">
    <source>
        <dbReference type="SAM" id="Phobius"/>
    </source>
</evidence>
<proteinExistence type="predicted"/>
<accession>D4B5G7</accession>
<feature type="signal peptide" evidence="2">
    <location>
        <begin position="1"/>
        <end position="35"/>
    </location>
</feature>
<feature type="chain" id="PRO_5003054532" evidence="2">
    <location>
        <begin position="36"/>
        <end position="147"/>
    </location>
</feature>
<organism evidence="3 4">
    <name type="scientific">Arthroderma benhamiae (strain ATCC MYA-4681 / CBS 112371)</name>
    <name type="common">Trichophyton mentagrophytes</name>
    <dbReference type="NCBI Taxonomy" id="663331"/>
    <lineage>
        <taxon>Eukaryota</taxon>
        <taxon>Fungi</taxon>
        <taxon>Dikarya</taxon>
        <taxon>Ascomycota</taxon>
        <taxon>Pezizomycotina</taxon>
        <taxon>Eurotiomycetes</taxon>
        <taxon>Eurotiomycetidae</taxon>
        <taxon>Onygenales</taxon>
        <taxon>Arthrodermataceae</taxon>
        <taxon>Trichophyton</taxon>
    </lineage>
</organism>
<keyword evidence="2" id="KW-0732">Signal</keyword>
<keyword evidence="1" id="KW-0812">Transmembrane</keyword>
<keyword evidence="4" id="KW-1185">Reference proteome</keyword>
<dbReference type="GeneID" id="9525647"/>
<keyword evidence="1" id="KW-0472">Membrane</keyword>
<dbReference type="Proteomes" id="UP000008866">
    <property type="component" value="Unassembled WGS sequence"/>
</dbReference>
<dbReference type="KEGG" id="abe:ARB_03707"/>
<keyword evidence="1" id="KW-1133">Transmembrane helix</keyword>
<reference evidence="4" key="1">
    <citation type="journal article" date="2011" name="Genome Biol.">
        <title>Comparative and functional genomics provide insights into the pathogenicity of dermatophytic fungi.</title>
        <authorList>
            <person name="Burmester A."/>
            <person name="Shelest E."/>
            <person name="Gloeckner G."/>
            <person name="Heddergott C."/>
            <person name="Schindler S."/>
            <person name="Staib P."/>
            <person name="Heidel A."/>
            <person name="Felder M."/>
            <person name="Petzold A."/>
            <person name="Szafranski K."/>
            <person name="Feuermann M."/>
            <person name="Pedruzzi I."/>
            <person name="Priebe S."/>
            <person name="Groth M."/>
            <person name="Winkler R."/>
            <person name="Li W."/>
            <person name="Kniemeyer O."/>
            <person name="Schroeckh V."/>
            <person name="Hertweck C."/>
            <person name="Hube B."/>
            <person name="White T.C."/>
            <person name="Platzer M."/>
            <person name="Guthke R."/>
            <person name="Heitman J."/>
            <person name="Woestemeyer J."/>
            <person name="Zipfel P.F."/>
            <person name="Monod M."/>
            <person name="Brakhage A.A."/>
        </authorList>
    </citation>
    <scope>NUCLEOTIDE SEQUENCE [LARGE SCALE GENOMIC DNA]</scope>
    <source>
        <strain evidence="4">ATCC MYA-4681 / CBS 112371</strain>
    </source>
</reference>
<comment type="caution">
    <text evidence="3">The sequence shown here is derived from an EMBL/GenBank/DDBJ whole genome shotgun (WGS) entry which is preliminary data.</text>
</comment>
<evidence type="ECO:0000313" key="4">
    <source>
        <dbReference type="Proteomes" id="UP000008866"/>
    </source>
</evidence>
<feature type="transmembrane region" description="Helical" evidence="1">
    <location>
        <begin position="97"/>
        <end position="119"/>
    </location>
</feature>
<sequence length="147" mass="16792">MEDEVNAVGVSLRLRLRLRLCAFLLVVLVEKKVEGWGNRHVMCIFGCWMGESEGEGEDGEVEADDMHKVGDQVDAEEEDYGARQMTTRRIPAITCPYYILLLYSSVSAVVCCGINFYYLDLAQKSKVRLIFSQRRDQISKQIYDRGN</sequence>
<protein>
    <submittedName>
        <fullName evidence="3">Uncharacterized protein</fullName>
    </submittedName>
</protein>
<name>D4B5G7_ARTBC</name>
<evidence type="ECO:0000313" key="3">
    <source>
        <dbReference type="EMBL" id="EFE29411.1"/>
    </source>
</evidence>
<dbReference type="EMBL" id="ABSU01000041">
    <property type="protein sequence ID" value="EFE29411.1"/>
    <property type="molecule type" value="Genomic_DNA"/>
</dbReference>